<dbReference type="InParanoid" id="E2AIT5"/>
<accession>E2AIT5</accession>
<sequence length="328" mass="37208">MDSTRESSKNIGTNVQEILSLNDNLPSVRLTNFKNVNYYGCIKIGTPQQEFKVIFDSRSANFWVFSEKCTNPICSRHKYDKTRSKTYNDIKSKGICLSYKCFEVEGILAADTVHVANLSVKNQTFLEAVYILDDIDTNKSMCAIRTFDGIIGLRSFNTYDDRVTPIFDNMIEQGLVSSRIFSFYLNRNTSADLGGKLIFGGSDPACYEGDFTYIPVLHIFTDKGYWQFIIDSIQINENFTLCEASCYATVDTSAWKIIGPEKDVSSINRFIETNSQGRVDCDRIFQLPTIRFNLGGKAFNLTGRDYIIRVSAFEKLHRSAKKGVKISF</sequence>
<dbReference type="Proteomes" id="UP000000311">
    <property type="component" value="Unassembled WGS sequence"/>
</dbReference>
<dbReference type="Gene3D" id="2.40.70.10">
    <property type="entry name" value="Acid Proteases"/>
    <property type="match status" value="2"/>
</dbReference>
<feature type="active site" evidence="5">
    <location>
        <position position="251"/>
    </location>
</feature>
<dbReference type="OrthoDB" id="771136at2759"/>
<dbReference type="Gene3D" id="2.60.40.1960">
    <property type="match status" value="1"/>
</dbReference>
<reference evidence="8 9" key="1">
    <citation type="journal article" date="2010" name="Science">
        <title>Genomic comparison of the ants Camponotus floridanus and Harpegnathos saltator.</title>
        <authorList>
            <person name="Bonasio R."/>
            <person name="Zhang G."/>
            <person name="Ye C."/>
            <person name="Mutti N.S."/>
            <person name="Fang X."/>
            <person name="Qin N."/>
            <person name="Donahue G."/>
            <person name="Yang P."/>
            <person name="Li Q."/>
            <person name="Li C."/>
            <person name="Zhang P."/>
            <person name="Huang Z."/>
            <person name="Berger S.L."/>
            <person name="Reinberg D."/>
            <person name="Wang J."/>
            <person name="Liebig J."/>
        </authorList>
    </citation>
    <scope>NUCLEOTIDE SEQUENCE [LARGE SCALE GENOMIC DNA]</scope>
    <source>
        <strain evidence="9">C129</strain>
    </source>
</reference>
<evidence type="ECO:0000313" key="8">
    <source>
        <dbReference type="EMBL" id="EFN66654.1"/>
    </source>
</evidence>
<evidence type="ECO:0000256" key="6">
    <source>
        <dbReference type="PIRSR" id="PIRSR601461-2"/>
    </source>
</evidence>
<dbReference type="GO" id="GO:0006508">
    <property type="term" value="P:proteolysis"/>
    <property type="evidence" value="ECO:0007669"/>
    <property type="project" value="UniProtKB-KW"/>
</dbReference>
<evidence type="ECO:0000256" key="2">
    <source>
        <dbReference type="ARBA" id="ARBA00022670"/>
    </source>
</evidence>
<name>E2AIT5_CAMFO</name>
<feature type="disulfide bond" evidence="6">
    <location>
        <begin position="242"/>
        <end position="246"/>
    </location>
</feature>
<gene>
    <name evidence="8" type="ORF">EAG_02570</name>
</gene>
<comment type="similarity">
    <text evidence="1">Belongs to the peptidase A1 family.</text>
</comment>
<feature type="disulfide bond" evidence="6">
    <location>
        <begin position="69"/>
        <end position="74"/>
    </location>
</feature>
<dbReference type="InterPro" id="IPR021109">
    <property type="entry name" value="Peptidase_aspartic_dom_sf"/>
</dbReference>
<feature type="domain" description="Peptidase A1" evidence="7">
    <location>
        <begin position="38"/>
        <end position="328"/>
    </location>
</feature>
<keyword evidence="4" id="KW-0378">Hydrolase</keyword>
<dbReference type="InterPro" id="IPR033121">
    <property type="entry name" value="PEPTIDASE_A1"/>
</dbReference>
<organism evidence="9">
    <name type="scientific">Camponotus floridanus</name>
    <name type="common">Florida carpenter ant</name>
    <dbReference type="NCBI Taxonomy" id="104421"/>
    <lineage>
        <taxon>Eukaryota</taxon>
        <taxon>Metazoa</taxon>
        <taxon>Ecdysozoa</taxon>
        <taxon>Arthropoda</taxon>
        <taxon>Hexapoda</taxon>
        <taxon>Insecta</taxon>
        <taxon>Pterygota</taxon>
        <taxon>Neoptera</taxon>
        <taxon>Endopterygota</taxon>
        <taxon>Hymenoptera</taxon>
        <taxon>Apocrita</taxon>
        <taxon>Aculeata</taxon>
        <taxon>Formicoidea</taxon>
        <taxon>Formicidae</taxon>
        <taxon>Formicinae</taxon>
        <taxon>Camponotus</taxon>
    </lineage>
</organism>
<dbReference type="PROSITE" id="PS51767">
    <property type="entry name" value="PEPTIDASE_A1"/>
    <property type="match status" value="1"/>
</dbReference>
<feature type="active site" evidence="5">
    <location>
        <position position="56"/>
    </location>
</feature>
<evidence type="ECO:0000256" key="3">
    <source>
        <dbReference type="ARBA" id="ARBA00022750"/>
    </source>
</evidence>
<keyword evidence="9" id="KW-1185">Reference proteome</keyword>
<evidence type="ECO:0000259" key="7">
    <source>
        <dbReference type="PROSITE" id="PS51767"/>
    </source>
</evidence>
<evidence type="ECO:0000256" key="1">
    <source>
        <dbReference type="ARBA" id="ARBA00007447"/>
    </source>
</evidence>
<dbReference type="Pfam" id="PF00026">
    <property type="entry name" value="Asp"/>
    <property type="match status" value="1"/>
</dbReference>
<dbReference type="PRINTS" id="PR00792">
    <property type="entry name" value="PEPSIN"/>
</dbReference>
<dbReference type="FunFam" id="2.40.70.10:FF:000115">
    <property type="entry name" value="Lysosomal aspartic protease"/>
    <property type="match status" value="1"/>
</dbReference>
<keyword evidence="6" id="KW-1015">Disulfide bond</keyword>
<evidence type="ECO:0000313" key="9">
    <source>
        <dbReference type="Proteomes" id="UP000000311"/>
    </source>
</evidence>
<proteinExistence type="inferred from homology"/>
<evidence type="ECO:0000256" key="4">
    <source>
        <dbReference type="ARBA" id="ARBA00022801"/>
    </source>
</evidence>
<dbReference type="GO" id="GO:0004190">
    <property type="term" value="F:aspartic-type endopeptidase activity"/>
    <property type="evidence" value="ECO:0007669"/>
    <property type="project" value="UniProtKB-KW"/>
</dbReference>
<dbReference type="PANTHER" id="PTHR47966:SF51">
    <property type="entry name" value="BETA-SITE APP-CLEAVING ENZYME, ISOFORM A-RELATED"/>
    <property type="match status" value="1"/>
</dbReference>
<protein>
    <submittedName>
        <fullName evidence="8">Lysosomal aspartic protease</fullName>
    </submittedName>
</protein>
<dbReference type="AlphaFoldDB" id="E2AIT5"/>
<dbReference type="EMBL" id="GL439898">
    <property type="protein sequence ID" value="EFN66654.1"/>
    <property type="molecule type" value="Genomic_DNA"/>
</dbReference>
<dbReference type="SUPFAM" id="SSF50630">
    <property type="entry name" value="Acid proteases"/>
    <property type="match status" value="1"/>
</dbReference>
<dbReference type="InterPro" id="IPR001461">
    <property type="entry name" value="Aspartic_peptidase_A1"/>
</dbReference>
<dbReference type="OMA" id="RRECTAM"/>
<keyword evidence="3" id="KW-0064">Aspartyl protease</keyword>
<keyword evidence="2 8" id="KW-0645">Protease</keyword>
<evidence type="ECO:0000256" key="5">
    <source>
        <dbReference type="PIRSR" id="PIRSR601461-1"/>
    </source>
</evidence>
<dbReference type="PANTHER" id="PTHR47966">
    <property type="entry name" value="BETA-SITE APP-CLEAVING ENZYME, ISOFORM A-RELATED"/>
    <property type="match status" value="1"/>
</dbReference>